<proteinExistence type="predicted"/>
<dbReference type="AlphaFoldDB" id="A0A1F5TN05"/>
<dbReference type="Proteomes" id="UP000177939">
    <property type="component" value="Unassembled WGS sequence"/>
</dbReference>
<name>A0A1F5TN05_9BACT</name>
<dbReference type="EMBL" id="MFGL01000034">
    <property type="protein sequence ID" value="OGF39871.1"/>
    <property type="molecule type" value="Genomic_DNA"/>
</dbReference>
<organism evidence="1 2">
    <name type="scientific">Candidatus Falkowbacteria bacterium RIFOXYC2_FULL_47_12</name>
    <dbReference type="NCBI Taxonomy" id="1798004"/>
    <lineage>
        <taxon>Bacteria</taxon>
        <taxon>Candidatus Falkowiibacteriota</taxon>
    </lineage>
</organism>
<gene>
    <name evidence="1" type="ORF">A2477_00625</name>
</gene>
<sequence length="164" mass="18958">MTINYKVVKLVKIQILIRRLFIMKILLFVNDNFHKFDAEDINTKAKCPAFMMSSHPLPLPLYCDDGPERLGFLITNTQNTFYLYLFVIGKNDNPGEVLTQKARQLVFTLPVHALTQVCGVMKRGTKFFPERIPATYTNTGITSLEKSYEEMILNIVNMFDHFDD</sequence>
<reference evidence="1 2" key="1">
    <citation type="journal article" date="2016" name="Nat. Commun.">
        <title>Thousands of microbial genomes shed light on interconnected biogeochemical processes in an aquifer system.</title>
        <authorList>
            <person name="Anantharaman K."/>
            <person name="Brown C.T."/>
            <person name="Hug L.A."/>
            <person name="Sharon I."/>
            <person name="Castelle C.J."/>
            <person name="Probst A.J."/>
            <person name="Thomas B.C."/>
            <person name="Singh A."/>
            <person name="Wilkins M.J."/>
            <person name="Karaoz U."/>
            <person name="Brodie E.L."/>
            <person name="Williams K.H."/>
            <person name="Hubbard S.S."/>
            <person name="Banfield J.F."/>
        </authorList>
    </citation>
    <scope>NUCLEOTIDE SEQUENCE [LARGE SCALE GENOMIC DNA]</scope>
</reference>
<protein>
    <submittedName>
        <fullName evidence="1">Uncharacterized protein</fullName>
    </submittedName>
</protein>
<evidence type="ECO:0000313" key="2">
    <source>
        <dbReference type="Proteomes" id="UP000177939"/>
    </source>
</evidence>
<evidence type="ECO:0000313" key="1">
    <source>
        <dbReference type="EMBL" id="OGF39871.1"/>
    </source>
</evidence>
<comment type="caution">
    <text evidence="1">The sequence shown here is derived from an EMBL/GenBank/DDBJ whole genome shotgun (WGS) entry which is preliminary data.</text>
</comment>
<accession>A0A1F5TN05</accession>